<dbReference type="Proteomes" id="UP000433101">
    <property type="component" value="Unassembled WGS sequence"/>
</dbReference>
<dbReference type="NCBIfam" id="TIGR02320">
    <property type="entry name" value="PEP_mutase"/>
    <property type="match status" value="1"/>
</dbReference>
<dbReference type="Pfam" id="PF13714">
    <property type="entry name" value="PEP_mutase"/>
    <property type="match status" value="1"/>
</dbReference>
<dbReference type="CDD" id="cd00377">
    <property type="entry name" value="ICL_PEPM"/>
    <property type="match status" value="1"/>
</dbReference>
<dbReference type="InterPro" id="IPR015813">
    <property type="entry name" value="Pyrv/PenolPyrv_kinase-like_dom"/>
</dbReference>
<keyword evidence="2 6" id="KW-0413">Isomerase</keyword>
<evidence type="ECO:0000256" key="2">
    <source>
        <dbReference type="ARBA" id="ARBA00023235"/>
    </source>
</evidence>
<keyword evidence="7" id="KW-1185">Reference proteome</keyword>
<evidence type="ECO:0000256" key="4">
    <source>
        <dbReference type="ARBA" id="ARBA00038455"/>
    </source>
</evidence>
<dbReference type="CDD" id="cd02523">
    <property type="entry name" value="PC_cytidylyltransferase"/>
    <property type="match status" value="1"/>
</dbReference>
<evidence type="ECO:0000313" key="6">
    <source>
        <dbReference type="EMBL" id="MXN64651.1"/>
    </source>
</evidence>
<dbReference type="AlphaFoldDB" id="A0A7X3S7D0"/>
<dbReference type="SUPFAM" id="SSF51621">
    <property type="entry name" value="Phosphoenolpyruvate/pyruvate domain"/>
    <property type="match status" value="1"/>
</dbReference>
<dbReference type="InterPro" id="IPR025877">
    <property type="entry name" value="MobA-like_NTP_Trfase"/>
</dbReference>
<comment type="caution">
    <text evidence="6">The sequence shown here is derived from an EMBL/GenBank/DDBJ whole genome shotgun (WGS) entry which is preliminary data.</text>
</comment>
<evidence type="ECO:0000313" key="7">
    <source>
        <dbReference type="Proteomes" id="UP000433101"/>
    </source>
</evidence>
<gene>
    <name evidence="6" type="primary">aepX</name>
    <name evidence="6" type="ORF">GR183_07020</name>
</gene>
<dbReference type="Pfam" id="PF12804">
    <property type="entry name" value="NTP_transf_3"/>
    <property type="match status" value="1"/>
</dbReference>
<name>A0A7X3S7D0_9HYPH</name>
<dbReference type="Gene3D" id="3.20.20.60">
    <property type="entry name" value="Phosphoenolpyruvate-binding domains"/>
    <property type="match status" value="1"/>
</dbReference>
<dbReference type="PANTHER" id="PTHR42905">
    <property type="entry name" value="PHOSPHOENOLPYRUVATE CARBOXYLASE"/>
    <property type="match status" value="1"/>
</dbReference>
<dbReference type="EMBL" id="WUMV01000003">
    <property type="protein sequence ID" value="MXN64651.1"/>
    <property type="molecule type" value="Genomic_DNA"/>
</dbReference>
<evidence type="ECO:0000259" key="5">
    <source>
        <dbReference type="Pfam" id="PF12804"/>
    </source>
</evidence>
<dbReference type="Gene3D" id="3.90.550.10">
    <property type="entry name" value="Spore Coat Polysaccharide Biosynthesis Protein SpsA, Chain A"/>
    <property type="match status" value="1"/>
</dbReference>
<dbReference type="GO" id="GO:0016779">
    <property type="term" value="F:nucleotidyltransferase activity"/>
    <property type="evidence" value="ECO:0007669"/>
    <property type="project" value="UniProtKB-ARBA"/>
</dbReference>
<dbReference type="InterPro" id="IPR012698">
    <property type="entry name" value="PEnolPyrv_PMutase_core"/>
</dbReference>
<dbReference type="GO" id="GO:0050188">
    <property type="term" value="F:phosphoenolpyruvate mutase activity"/>
    <property type="evidence" value="ECO:0007669"/>
    <property type="project" value="UniProtKB-EC"/>
</dbReference>
<sequence length="585" mass="64083">MPCGKTVVGAHPYQVKFSGPATGKTVVGPYGNIEDRTVNLHSDLSPSNDQLSKFTRLRRLLTGEGTNFIMEAHNGLSAKIVEEAGFDGIWASGLSISAALGVRDNNELSWTQVLDVLEFMSDASSLPILVDGDTGYGNFNNFRRLVKKLCQRQIAGVCIEDKVFPKTNSFLADNQQLAEIDEFCGKIKAGKDTQPDDDFSIVARIEALIAGRGIDEALRRAEAYAEAGADAIVIHSKKSDPDEILTFCRSWDHRIPVVLIPTKYYRTPTQTMKDARASLIIWANHNLRASIQAMRDTCATLMRDETLVDVEAAVAPLNDVFTLADASELEEAEKVYLAGGPQVEAVVLAASRGSELAELTEDKPKCMLNVRGESILARQVKALKRVGVSDPTVIAGYREEAVDLAGIRKVVNADYGSTGEAASLALAGDALSRDCIISYGDVVYRPFFLNLLMERQEDFVILVDPDWKEHREERSLDSRDMVRLSVPYDQAFDGGEEPHLVDIGENIDGADGEWVGLLRTSANGSRKLKAELERMREEGTLAKADIGTVLKRLVKKGETVAAIYVSGNWMNVNDLLDLAQARNAM</sequence>
<comment type="similarity">
    <text evidence="4">Belongs to the isocitrate lyase/PEP mutase superfamily. PEP mutase family.</text>
</comment>
<feature type="domain" description="MobA-like NTP transferase" evidence="5">
    <location>
        <begin position="345"/>
        <end position="464"/>
    </location>
</feature>
<dbReference type="PANTHER" id="PTHR42905:SF7">
    <property type="entry name" value="PHOSPHOENOLPYRUVATE PHOSPHOMUTASE"/>
    <property type="match status" value="1"/>
</dbReference>
<dbReference type="InterPro" id="IPR039556">
    <property type="entry name" value="ICL/PEPM"/>
</dbReference>
<organism evidence="6 7">
    <name type="scientific">Stappia sediminis</name>
    <dbReference type="NCBI Taxonomy" id="2692190"/>
    <lineage>
        <taxon>Bacteria</taxon>
        <taxon>Pseudomonadati</taxon>
        <taxon>Pseudomonadota</taxon>
        <taxon>Alphaproteobacteria</taxon>
        <taxon>Hyphomicrobiales</taxon>
        <taxon>Stappiaceae</taxon>
        <taxon>Stappia</taxon>
    </lineage>
</organism>
<keyword evidence="6" id="KW-0670">Pyruvate</keyword>
<dbReference type="InterPro" id="IPR029044">
    <property type="entry name" value="Nucleotide-diphossugar_trans"/>
</dbReference>
<keyword evidence="1" id="KW-0460">Magnesium</keyword>
<evidence type="ECO:0000256" key="1">
    <source>
        <dbReference type="ARBA" id="ARBA00022842"/>
    </source>
</evidence>
<protein>
    <recommendedName>
        <fullName evidence="3">phosphoenolpyruvate mutase</fullName>
        <ecNumber evidence="3">5.4.2.9</ecNumber>
    </recommendedName>
</protein>
<dbReference type="EC" id="5.4.2.9" evidence="3"/>
<evidence type="ECO:0000256" key="3">
    <source>
        <dbReference type="ARBA" id="ARBA00024063"/>
    </source>
</evidence>
<dbReference type="SUPFAM" id="SSF53448">
    <property type="entry name" value="Nucleotide-diphospho-sugar transferases"/>
    <property type="match status" value="1"/>
</dbReference>
<proteinExistence type="inferred from homology"/>
<dbReference type="InterPro" id="IPR040442">
    <property type="entry name" value="Pyrv_kinase-like_dom_sf"/>
</dbReference>
<reference evidence="6 7" key="1">
    <citation type="submission" date="2019-12" db="EMBL/GenBank/DDBJ databases">
        <authorList>
            <person name="Li M."/>
        </authorList>
    </citation>
    <scope>NUCLEOTIDE SEQUENCE [LARGE SCALE GENOMIC DNA]</scope>
    <source>
        <strain evidence="6 7">GBMRC 2046</strain>
    </source>
</reference>
<accession>A0A7X3S7D0</accession>